<dbReference type="PANTHER" id="PTHR43442">
    <property type="entry name" value="GLUCONOKINASE-RELATED"/>
    <property type="match status" value="1"/>
</dbReference>
<dbReference type="KEGG" id="caz:CARG_08195"/>
<dbReference type="InterPro" id="IPR027417">
    <property type="entry name" value="P-loop_NTPase"/>
</dbReference>
<keyword evidence="5 10" id="KW-0547">Nucleotide-binding</keyword>
<reference evidence="11 12" key="1">
    <citation type="journal article" date="2013" name="Genome Announc.">
        <title>Whole-Genome Sequence of the Clinical Strain Corynebacterium argentoratense DSM 44202, Isolated from a Human Throat Specimen.</title>
        <authorList>
            <person name="Bomholt C."/>
            <person name="Glaub A."/>
            <person name="Gravermann K."/>
            <person name="Albersmeier A."/>
            <person name="Brinkrolf K."/>
            <person name="Ruckert C."/>
            <person name="Tauch A."/>
        </authorList>
    </citation>
    <scope>NUCLEOTIDE SEQUENCE [LARGE SCALE GENOMIC DNA]</scope>
    <source>
        <strain evidence="11">DSM 44202</strain>
    </source>
</reference>
<dbReference type="GO" id="GO:0005737">
    <property type="term" value="C:cytoplasm"/>
    <property type="evidence" value="ECO:0007669"/>
    <property type="project" value="TreeGrafter"/>
</dbReference>
<dbReference type="InterPro" id="IPR031322">
    <property type="entry name" value="Shikimate/glucono_kinase"/>
</dbReference>
<evidence type="ECO:0000256" key="2">
    <source>
        <dbReference type="ARBA" id="ARBA00008420"/>
    </source>
</evidence>
<dbReference type="PATRIC" id="fig|1348662.3.peg.1622"/>
<dbReference type="GO" id="GO:0005524">
    <property type="term" value="F:ATP binding"/>
    <property type="evidence" value="ECO:0007669"/>
    <property type="project" value="UniProtKB-KW"/>
</dbReference>
<keyword evidence="12" id="KW-1185">Reference proteome</keyword>
<comment type="pathway">
    <text evidence="1">Carbohydrate acid metabolism.</text>
</comment>
<keyword evidence="8" id="KW-0311">Gluconate utilization</keyword>
<protein>
    <recommendedName>
        <fullName evidence="3 10">Gluconokinase</fullName>
        <ecNumber evidence="3 10">2.7.1.12</ecNumber>
    </recommendedName>
</protein>
<evidence type="ECO:0000256" key="8">
    <source>
        <dbReference type="ARBA" id="ARBA00023064"/>
    </source>
</evidence>
<comment type="similarity">
    <text evidence="2 10">Belongs to the gluconokinase GntK/GntV family.</text>
</comment>
<dbReference type="GO" id="GO:0019521">
    <property type="term" value="P:D-gluconate metabolic process"/>
    <property type="evidence" value="ECO:0007669"/>
    <property type="project" value="UniProtKB-KW"/>
</dbReference>
<keyword evidence="6 10" id="KW-0418">Kinase</keyword>
<dbReference type="HOGENOM" id="CLU_077168_4_1_11"/>
<evidence type="ECO:0000256" key="7">
    <source>
        <dbReference type="ARBA" id="ARBA00022840"/>
    </source>
</evidence>
<evidence type="ECO:0000313" key="11">
    <source>
        <dbReference type="EMBL" id="AGU15753.1"/>
    </source>
</evidence>
<name>U3GYF8_9CORY</name>
<evidence type="ECO:0000256" key="6">
    <source>
        <dbReference type="ARBA" id="ARBA00022777"/>
    </source>
</evidence>
<dbReference type="EMBL" id="CP006365">
    <property type="protein sequence ID" value="AGU15753.1"/>
    <property type="molecule type" value="Genomic_DNA"/>
</dbReference>
<gene>
    <name evidence="11" type="ORF">CARG_08195</name>
</gene>
<dbReference type="InterPro" id="IPR006001">
    <property type="entry name" value="Therm_gnt_kin"/>
</dbReference>
<keyword evidence="4 10" id="KW-0808">Transferase</keyword>
<dbReference type="Gene3D" id="3.40.50.300">
    <property type="entry name" value="P-loop containing nucleotide triphosphate hydrolases"/>
    <property type="match status" value="1"/>
</dbReference>
<evidence type="ECO:0000256" key="10">
    <source>
        <dbReference type="RuleBase" id="RU363066"/>
    </source>
</evidence>
<comment type="catalytic activity">
    <reaction evidence="9 10">
        <text>D-gluconate + ATP = 6-phospho-D-gluconate + ADP + H(+)</text>
        <dbReference type="Rhea" id="RHEA:19433"/>
        <dbReference type="ChEBI" id="CHEBI:15378"/>
        <dbReference type="ChEBI" id="CHEBI:18391"/>
        <dbReference type="ChEBI" id="CHEBI:30616"/>
        <dbReference type="ChEBI" id="CHEBI:58759"/>
        <dbReference type="ChEBI" id="CHEBI:456216"/>
        <dbReference type="EC" id="2.7.1.12"/>
    </reaction>
</comment>
<proteinExistence type="inferred from homology"/>
<evidence type="ECO:0000256" key="5">
    <source>
        <dbReference type="ARBA" id="ARBA00022741"/>
    </source>
</evidence>
<dbReference type="GO" id="GO:0046316">
    <property type="term" value="F:gluconokinase activity"/>
    <property type="evidence" value="ECO:0007669"/>
    <property type="project" value="UniProtKB-EC"/>
</dbReference>
<accession>U3GYF8</accession>
<sequence>MGTHNGLNSAQQELFHIIIMGVSGCGKTTVAEALAARMGVGVADADSFHLKSNKDKMAAGIALNDHDRLPWLKQLRDWMGREDVAGNHSVMSCSALKRSYRDILRDALGNVVHIQLDVDRDTTLERMTNRKGHFMPPSLLDSQLETLEPLGDDELGFIVDNTRPLDEVLDVIQEKLEDMGALATIWLN</sequence>
<dbReference type="STRING" id="1348662.CARG_08195"/>
<evidence type="ECO:0000256" key="3">
    <source>
        <dbReference type="ARBA" id="ARBA00012054"/>
    </source>
</evidence>
<evidence type="ECO:0000313" key="12">
    <source>
        <dbReference type="Proteomes" id="UP000016943"/>
    </source>
</evidence>
<dbReference type="SUPFAM" id="SSF52540">
    <property type="entry name" value="P-loop containing nucleoside triphosphate hydrolases"/>
    <property type="match status" value="1"/>
</dbReference>
<dbReference type="CDD" id="cd02021">
    <property type="entry name" value="GntK"/>
    <property type="match status" value="1"/>
</dbReference>
<dbReference type="PANTHER" id="PTHR43442:SF3">
    <property type="entry name" value="GLUCONOKINASE-RELATED"/>
    <property type="match status" value="1"/>
</dbReference>
<dbReference type="GeneID" id="78250384"/>
<dbReference type="NCBIfam" id="TIGR01313">
    <property type="entry name" value="therm_gnt_kin"/>
    <property type="match status" value="1"/>
</dbReference>
<dbReference type="eggNOG" id="COG3265">
    <property type="taxonomic scope" value="Bacteria"/>
</dbReference>
<dbReference type="Pfam" id="PF01202">
    <property type="entry name" value="SKI"/>
    <property type="match status" value="1"/>
</dbReference>
<dbReference type="EC" id="2.7.1.12" evidence="3 10"/>
<dbReference type="Proteomes" id="UP000016943">
    <property type="component" value="Chromosome"/>
</dbReference>
<dbReference type="AlphaFoldDB" id="U3GYF8"/>
<evidence type="ECO:0000256" key="4">
    <source>
        <dbReference type="ARBA" id="ARBA00022679"/>
    </source>
</evidence>
<dbReference type="RefSeq" id="WP_021012146.1">
    <property type="nucleotide sequence ID" value="NC_022198.1"/>
</dbReference>
<evidence type="ECO:0000256" key="1">
    <source>
        <dbReference type="ARBA" id="ARBA00004761"/>
    </source>
</evidence>
<keyword evidence="7 10" id="KW-0067">ATP-binding</keyword>
<evidence type="ECO:0000256" key="9">
    <source>
        <dbReference type="ARBA" id="ARBA00048090"/>
    </source>
</evidence>
<organism evidence="11 12">
    <name type="scientific">Corynebacterium argentoratense DSM 44202</name>
    <dbReference type="NCBI Taxonomy" id="1348662"/>
    <lineage>
        <taxon>Bacteria</taxon>
        <taxon>Bacillati</taxon>
        <taxon>Actinomycetota</taxon>
        <taxon>Actinomycetes</taxon>
        <taxon>Mycobacteriales</taxon>
        <taxon>Corynebacteriaceae</taxon>
        <taxon>Corynebacterium</taxon>
    </lineage>
</organism>
<dbReference type="FunFam" id="3.40.50.300:FF:000522">
    <property type="entry name" value="Gluconokinase"/>
    <property type="match status" value="1"/>
</dbReference>